<dbReference type="Proteomes" id="UP001457282">
    <property type="component" value="Unassembled WGS sequence"/>
</dbReference>
<organism evidence="1 2">
    <name type="scientific">Rubus argutus</name>
    <name type="common">Southern blackberry</name>
    <dbReference type="NCBI Taxonomy" id="59490"/>
    <lineage>
        <taxon>Eukaryota</taxon>
        <taxon>Viridiplantae</taxon>
        <taxon>Streptophyta</taxon>
        <taxon>Embryophyta</taxon>
        <taxon>Tracheophyta</taxon>
        <taxon>Spermatophyta</taxon>
        <taxon>Magnoliopsida</taxon>
        <taxon>eudicotyledons</taxon>
        <taxon>Gunneridae</taxon>
        <taxon>Pentapetalae</taxon>
        <taxon>rosids</taxon>
        <taxon>fabids</taxon>
        <taxon>Rosales</taxon>
        <taxon>Rosaceae</taxon>
        <taxon>Rosoideae</taxon>
        <taxon>Rosoideae incertae sedis</taxon>
        <taxon>Rubus</taxon>
    </lineage>
</organism>
<keyword evidence="2" id="KW-1185">Reference proteome</keyword>
<dbReference type="AlphaFoldDB" id="A0AAW1WT50"/>
<accession>A0AAW1WT50</accession>
<evidence type="ECO:0000313" key="2">
    <source>
        <dbReference type="Proteomes" id="UP001457282"/>
    </source>
</evidence>
<dbReference type="EMBL" id="JBEDUW010000005">
    <property type="protein sequence ID" value="KAK9927259.1"/>
    <property type="molecule type" value="Genomic_DNA"/>
</dbReference>
<comment type="caution">
    <text evidence="1">The sequence shown here is derived from an EMBL/GenBank/DDBJ whole genome shotgun (WGS) entry which is preliminary data.</text>
</comment>
<protein>
    <submittedName>
        <fullName evidence="1">Uncharacterized protein</fullName>
    </submittedName>
</protein>
<gene>
    <name evidence="1" type="ORF">M0R45_024451</name>
</gene>
<sequence length="114" mass="13092">MWRRDSNSGLYSQHCGDYITSIFSCSFCYVQCLRMMLRVIPNEKAKELGDADTSPRRKRTSYSERLYKSLGKEVSHNCYKRIEEAALGPVKLALIADTGISGLYFERTEESTFD</sequence>
<name>A0AAW1WT50_RUBAR</name>
<evidence type="ECO:0000313" key="1">
    <source>
        <dbReference type="EMBL" id="KAK9927259.1"/>
    </source>
</evidence>
<reference evidence="1 2" key="1">
    <citation type="journal article" date="2023" name="G3 (Bethesda)">
        <title>A chromosome-length genome assembly and annotation of blackberry (Rubus argutus, cv. 'Hillquist').</title>
        <authorList>
            <person name="Bruna T."/>
            <person name="Aryal R."/>
            <person name="Dudchenko O."/>
            <person name="Sargent D.J."/>
            <person name="Mead D."/>
            <person name="Buti M."/>
            <person name="Cavallini A."/>
            <person name="Hytonen T."/>
            <person name="Andres J."/>
            <person name="Pham M."/>
            <person name="Weisz D."/>
            <person name="Mascagni F."/>
            <person name="Usai G."/>
            <person name="Natali L."/>
            <person name="Bassil N."/>
            <person name="Fernandez G.E."/>
            <person name="Lomsadze A."/>
            <person name="Armour M."/>
            <person name="Olukolu B."/>
            <person name="Poorten T."/>
            <person name="Britton C."/>
            <person name="Davik J."/>
            <person name="Ashrafi H."/>
            <person name="Aiden E.L."/>
            <person name="Borodovsky M."/>
            <person name="Worthington M."/>
        </authorList>
    </citation>
    <scope>NUCLEOTIDE SEQUENCE [LARGE SCALE GENOMIC DNA]</scope>
    <source>
        <strain evidence="1">PI 553951</strain>
    </source>
</reference>
<proteinExistence type="predicted"/>